<keyword evidence="5 6" id="KW-0472">Membrane</keyword>
<dbReference type="Pfam" id="PF01040">
    <property type="entry name" value="UbiA"/>
    <property type="match status" value="1"/>
</dbReference>
<name>A0AAE3KU04_9BACT</name>
<protein>
    <submittedName>
        <fullName evidence="7">Prenyltransferase</fullName>
    </submittedName>
</protein>
<keyword evidence="2" id="KW-1003">Cell membrane</keyword>
<dbReference type="PANTHER" id="PTHR42723:SF1">
    <property type="entry name" value="CHLOROPHYLL SYNTHASE, CHLOROPLASTIC"/>
    <property type="match status" value="1"/>
</dbReference>
<comment type="caution">
    <text evidence="7">The sequence shown here is derived from an EMBL/GenBank/DDBJ whole genome shotgun (WGS) entry which is preliminary data.</text>
</comment>
<evidence type="ECO:0000313" key="7">
    <source>
        <dbReference type="EMBL" id="MCP9764588.1"/>
    </source>
</evidence>
<reference evidence="7 8" key="1">
    <citation type="submission" date="2018-11" db="EMBL/GenBank/DDBJ databases">
        <title>Novel bacteria species description.</title>
        <authorList>
            <person name="Han J.-H."/>
        </authorList>
    </citation>
    <scope>NUCLEOTIDE SEQUENCE [LARGE SCALE GENOMIC DNA]</scope>
    <source>
        <strain evidence="7 8">KCTC23259</strain>
    </source>
</reference>
<dbReference type="EMBL" id="RJUF01000174">
    <property type="protein sequence ID" value="MCP9764588.1"/>
    <property type="molecule type" value="Genomic_DNA"/>
</dbReference>
<feature type="transmembrane region" description="Helical" evidence="6">
    <location>
        <begin position="167"/>
        <end position="186"/>
    </location>
</feature>
<dbReference type="NCBIfam" id="NF009513">
    <property type="entry name" value="PRK12872.1-3"/>
    <property type="match status" value="1"/>
</dbReference>
<gene>
    <name evidence="7" type="ORF">EGI31_16735</name>
</gene>
<dbReference type="CDD" id="cd13961">
    <property type="entry name" value="PT_UbiA_DGGGPS"/>
    <property type="match status" value="1"/>
</dbReference>
<dbReference type="InterPro" id="IPR000537">
    <property type="entry name" value="UbiA_prenyltransferase"/>
</dbReference>
<evidence type="ECO:0000313" key="8">
    <source>
        <dbReference type="Proteomes" id="UP001204144"/>
    </source>
</evidence>
<feature type="transmembrane region" description="Helical" evidence="6">
    <location>
        <begin position="119"/>
        <end position="136"/>
    </location>
</feature>
<dbReference type="AlphaFoldDB" id="A0AAE3KU04"/>
<evidence type="ECO:0000256" key="6">
    <source>
        <dbReference type="SAM" id="Phobius"/>
    </source>
</evidence>
<evidence type="ECO:0000256" key="2">
    <source>
        <dbReference type="ARBA" id="ARBA00022475"/>
    </source>
</evidence>
<dbReference type="Gene3D" id="1.10.357.140">
    <property type="entry name" value="UbiA prenyltransferase"/>
    <property type="match status" value="1"/>
</dbReference>
<feature type="transmembrane region" description="Helical" evidence="6">
    <location>
        <begin position="214"/>
        <end position="231"/>
    </location>
</feature>
<dbReference type="InterPro" id="IPR044878">
    <property type="entry name" value="UbiA_sf"/>
</dbReference>
<organism evidence="7 8">
    <name type="scientific">Lacihabitans soyangensis</name>
    <dbReference type="NCBI Taxonomy" id="869394"/>
    <lineage>
        <taxon>Bacteria</taxon>
        <taxon>Pseudomonadati</taxon>
        <taxon>Bacteroidota</taxon>
        <taxon>Cytophagia</taxon>
        <taxon>Cytophagales</taxon>
        <taxon>Leadbetterellaceae</taxon>
        <taxon>Lacihabitans</taxon>
    </lineage>
</organism>
<evidence type="ECO:0000256" key="1">
    <source>
        <dbReference type="ARBA" id="ARBA00004141"/>
    </source>
</evidence>
<accession>A0AAE3KU04</accession>
<keyword evidence="3 6" id="KW-0812">Transmembrane</keyword>
<feature type="transmembrane region" description="Helical" evidence="6">
    <location>
        <begin position="143"/>
        <end position="161"/>
    </location>
</feature>
<feature type="transmembrane region" description="Helical" evidence="6">
    <location>
        <begin position="49"/>
        <end position="74"/>
    </location>
</feature>
<comment type="subcellular location">
    <subcellularLocation>
        <location evidence="1">Membrane</location>
        <topology evidence="1">Multi-pass membrane protein</topology>
    </subcellularLocation>
</comment>
<dbReference type="Gene3D" id="1.20.120.1780">
    <property type="entry name" value="UbiA prenyltransferase"/>
    <property type="match status" value="1"/>
</dbReference>
<dbReference type="InterPro" id="IPR050475">
    <property type="entry name" value="Prenyltransferase_related"/>
</dbReference>
<dbReference type="GO" id="GO:0016020">
    <property type="term" value="C:membrane"/>
    <property type="evidence" value="ECO:0007669"/>
    <property type="project" value="UniProtKB-SubCell"/>
</dbReference>
<feature type="transmembrane region" description="Helical" evidence="6">
    <location>
        <begin position="237"/>
        <end position="257"/>
    </location>
</feature>
<feature type="transmembrane region" description="Helical" evidence="6">
    <location>
        <begin position="20"/>
        <end position="37"/>
    </location>
</feature>
<keyword evidence="8" id="KW-1185">Reference proteome</keyword>
<keyword evidence="4 6" id="KW-1133">Transmembrane helix</keyword>
<evidence type="ECO:0000256" key="5">
    <source>
        <dbReference type="ARBA" id="ARBA00023136"/>
    </source>
</evidence>
<dbReference type="GO" id="GO:0016765">
    <property type="term" value="F:transferase activity, transferring alkyl or aryl (other than methyl) groups"/>
    <property type="evidence" value="ECO:0007669"/>
    <property type="project" value="InterPro"/>
</dbReference>
<feature type="transmembrane region" description="Helical" evidence="6">
    <location>
        <begin position="95"/>
        <end position="113"/>
    </location>
</feature>
<evidence type="ECO:0000256" key="3">
    <source>
        <dbReference type="ARBA" id="ARBA00022692"/>
    </source>
</evidence>
<dbReference type="PANTHER" id="PTHR42723">
    <property type="entry name" value="CHLOROPHYLL SYNTHASE"/>
    <property type="match status" value="1"/>
</dbReference>
<evidence type="ECO:0000256" key="4">
    <source>
        <dbReference type="ARBA" id="ARBA00022989"/>
    </source>
</evidence>
<proteinExistence type="predicted"/>
<sequence>MIFLATKETYIKPFLKLIRWNNLLIIAFSQYLVRYFLIQNAEYSIFSDWRFLILVISTLFIAGGGYVINDYFDVKIDQINKPKEVFVGRIIKRRYALLMHQVFSGIGIFLGLFLGWRIFIINVFSVSILWFYASVFKKKPFSGNLIVAFLTAMSISEIAIYYEPGRIIIHIYALFAFFINLVREIIKDLEDMKGDAAHGSKTLPITLGIRKTKTIIYALLILFVVLVLILLAKLSNFNLWICFGILGILLMVMVYKLILADRKSHFAQLSRICKIIMLLGVASIVFV</sequence>
<dbReference type="Proteomes" id="UP001204144">
    <property type="component" value="Unassembled WGS sequence"/>
</dbReference>